<dbReference type="RefSeq" id="WP_176162883.1">
    <property type="nucleotide sequence ID" value="NZ_CP054929.1"/>
</dbReference>
<sequence length="135" mass="14523">MTPRFDLIGMVVDDMAATLAFYRRLGLSIPADADDQPHVEAELPGGTRIAWDTVATVRSFDPDWTPPQGGGHRLGLAFLCDGPGEVDALYAELTRDGYAGHKAPWDAPWGQRYAVLRDPDGNTVDLFAPLGAVAS</sequence>
<dbReference type="InterPro" id="IPR029068">
    <property type="entry name" value="Glyas_Bleomycin-R_OHBP_Dase"/>
</dbReference>
<accession>A0A7H8NBN2</accession>
<keyword evidence="3" id="KW-1185">Reference proteome</keyword>
<proteinExistence type="predicted"/>
<dbReference type="SUPFAM" id="SSF54593">
    <property type="entry name" value="Glyoxalase/Bleomycin resistance protein/Dihydroxybiphenyl dioxygenase"/>
    <property type="match status" value="1"/>
</dbReference>
<organism evidence="2 3">
    <name type="scientific">Streptomyces buecherae</name>
    <dbReference type="NCBI Taxonomy" id="2763006"/>
    <lineage>
        <taxon>Bacteria</taxon>
        <taxon>Bacillati</taxon>
        <taxon>Actinomycetota</taxon>
        <taxon>Actinomycetes</taxon>
        <taxon>Kitasatosporales</taxon>
        <taxon>Streptomycetaceae</taxon>
        <taxon>Streptomyces</taxon>
    </lineage>
</organism>
<dbReference type="PROSITE" id="PS51819">
    <property type="entry name" value="VOC"/>
    <property type="match status" value="1"/>
</dbReference>
<dbReference type="EMBL" id="CP054929">
    <property type="protein sequence ID" value="QKW51158.1"/>
    <property type="molecule type" value="Genomic_DNA"/>
</dbReference>
<dbReference type="Proteomes" id="UP000509303">
    <property type="component" value="Chromosome"/>
</dbReference>
<dbReference type="AlphaFoldDB" id="A0A7H8NBN2"/>
<reference evidence="2 3" key="1">
    <citation type="submission" date="2020-06" db="EMBL/GenBank/DDBJ databases">
        <title>Genome mining for natural products.</title>
        <authorList>
            <person name="Zhang B."/>
            <person name="Shi J."/>
            <person name="Ge H."/>
        </authorList>
    </citation>
    <scope>NUCLEOTIDE SEQUENCE [LARGE SCALE GENOMIC DNA]</scope>
    <source>
        <strain evidence="2 3">NA00687</strain>
    </source>
</reference>
<protein>
    <submittedName>
        <fullName evidence="2">VOC family protein</fullName>
    </submittedName>
</protein>
<dbReference type="InterPro" id="IPR004360">
    <property type="entry name" value="Glyas_Fos-R_dOase_dom"/>
</dbReference>
<name>A0A7H8NBN2_9ACTN</name>
<dbReference type="InterPro" id="IPR037523">
    <property type="entry name" value="VOC_core"/>
</dbReference>
<evidence type="ECO:0000259" key="1">
    <source>
        <dbReference type="PROSITE" id="PS51819"/>
    </source>
</evidence>
<evidence type="ECO:0000313" key="2">
    <source>
        <dbReference type="EMBL" id="QKW51158.1"/>
    </source>
</evidence>
<dbReference type="PANTHER" id="PTHR36503:SF3">
    <property type="entry name" value="BLR0126 PROTEIN"/>
    <property type="match status" value="1"/>
</dbReference>
<dbReference type="Pfam" id="PF00903">
    <property type="entry name" value="Glyoxalase"/>
    <property type="match status" value="1"/>
</dbReference>
<evidence type="ECO:0000313" key="3">
    <source>
        <dbReference type="Proteomes" id="UP000509303"/>
    </source>
</evidence>
<gene>
    <name evidence="2" type="ORF">HUT08_18255</name>
</gene>
<dbReference type="Gene3D" id="3.10.180.10">
    <property type="entry name" value="2,3-Dihydroxybiphenyl 1,2-Dioxygenase, domain 1"/>
    <property type="match status" value="1"/>
</dbReference>
<feature type="domain" description="VOC" evidence="1">
    <location>
        <begin position="4"/>
        <end position="129"/>
    </location>
</feature>
<dbReference type="PANTHER" id="PTHR36503">
    <property type="entry name" value="BLR2520 PROTEIN"/>
    <property type="match status" value="1"/>
</dbReference>